<reference evidence="10" key="1">
    <citation type="submission" date="2020-11" db="EMBL/GenBank/DDBJ databases">
        <authorList>
            <person name="Tran Van P."/>
        </authorList>
    </citation>
    <scope>NUCLEOTIDE SEQUENCE</scope>
</reference>
<evidence type="ECO:0000256" key="7">
    <source>
        <dbReference type="ARBA" id="ARBA00023180"/>
    </source>
</evidence>
<dbReference type="AlphaFoldDB" id="A0A7R9KMC1"/>
<evidence type="ECO:0000256" key="2">
    <source>
        <dbReference type="ARBA" id="ARBA00022692"/>
    </source>
</evidence>
<keyword evidence="4" id="KW-0677">Repeat</keyword>
<gene>
    <name evidence="10" type="ORF">OSB1V03_LOCUS4950</name>
</gene>
<evidence type="ECO:0000256" key="3">
    <source>
        <dbReference type="ARBA" id="ARBA00022729"/>
    </source>
</evidence>
<comment type="subcellular location">
    <subcellularLocation>
        <location evidence="1">Membrane</location>
        <topology evidence="1">Single-pass type I membrane protein</topology>
    </subcellularLocation>
</comment>
<protein>
    <recommendedName>
        <fullName evidence="12">Golgi apparatus protein 1</fullName>
    </recommendedName>
</protein>
<dbReference type="EMBL" id="OC856948">
    <property type="protein sequence ID" value="CAD7624506.1"/>
    <property type="molecule type" value="Genomic_DNA"/>
</dbReference>
<evidence type="ECO:0000313" key="11">
    <source>
        <dbReference type="Proteomes" id="UP000759131"/>
    </source>
</evidence>
<dbReference type="OrthoDB" id="2015434at2759"/>
<dbReference type="InterPro" id="IPR017873">
    <property type="entry name" value="Cys-rich_GLG1_repeat_euk"/>
</dbReference>
<evidence type="ECO:0008006" key="12">
    <source>
        <dbReference type="Google" id="ProtNLM"/>
    </source>
</evidence>
<proteinExistence type="predicted"/>
<evidence type="ECO:0000256" key="8">
    <source>
        <dbReference type="PROSITE-ProRule" id="PRU00622"/>
    </source>
</evidence>
<feature type="repeat" description="Cys-rich GLG1" evidence="8">
    <location>
        <begin position="429"/>
        <end position="491"/>
    </location>
</feature>
<evidence type="ECO:0000256" key="1">
    <source>
        <dbReference type="ARBA" id="ARBA00004479"/>
    </source>
</evidence>
<feature type="repeat" description="Cys-rich GLG1" evidence="8">
    <location>
        <begin position="982"/>
        <end position="1042"/>
    </location>
</feature>
<evidence type="ECO:0000256" key="9">
    <source>
        <dbReference type="SAM" id="Phobius"/>
    </source>
</evidence>
<dbReference type="Pfam" id="PF00839">
    <property type="entry name" value="Cys_rich_FGFR"/>
    <property type="match status" value="12"/>
</dbReference>
<dbReference type="GO" id="GO:0017134">
    <property type="term" value="F:fibroblast growth factor binding"/>
    <property type="evidence" value="ECO:0007669"/>
    <property type="project" value="TreeGrafter"/>
</dbReference>
<feature type="transmembrane region" description="Helical" evidence="9">
    <location>
        <begin position="1086"/>
        <end position="1109"/>
    </location>
</feature>
<evidence type="ECO:0000313" key="10">
    <source>
        <dbReference type="EMBL" id="CAD7624506.1"/>
    </source>
</evidence>
<keyword evidence="3" id="KW-0732">Signal</keyword>
<dbReference type="Proteomes" id="UP000759131">
    <property type="component" value="Unassembled WGS sequence"/>
</dbReference>
<dbReference type="PANTHER" id="PTHR11884:SF1">
    <property type="entry name" value="GOLGI APPARATUS PROTEIN 1"/>
    <property type="match status" value="1"/>
</dbReference>
<dbReference type="PROSITE" id="PS51289">
    <property type="entry name" value="GLG1_C_RICH"/>
    <property type="match status" value="5"/>
</dbReference>
<organism evidence="10">
    <name type="scientific">Medioppia subpectinata</name>
    <dbReference type="NCBI Taxonomy" id="1979941"/>
    <lineage>
        <taxon>Eukaryota</taxon>
        <taxon>Metazoa</taxon>
        <taxon>Ecdysozoa</taxon>
        <taxon>Arthropoda</taxon>
        <taxon>Chelicerata</taxon>
        <taxon>Arachnida</taxon>
        <taxon>Acari</taxon>
        <taxon>Acariformes</taxon>
        <taxon>Sarcoptiformes</taxon>
        <taxon>Oribatida</taxon>
        <taxon>Brachypylina</taxon>
        <taxon>Oppioidea</taxon>
        <taxon>Oppiidae</taxon>
        <taxon>Medioppia</taxon>
    </lineage>
</organism>
<dbReference type="EMBL" id="CAJPIZ010002373">
    <property type="protein sequence ID" value="CAG2104936.1"/>
    <property type="molecule type" value="Genomic_DNA"/>
</dbReference>
<dbReference type="InterPro" id="IPR001893">
    <property type="entry name" value="Cys-rich_GLG1_repeat"/>
</dbReference>
<keyword evidence="2 9" id="KW-0812">Transmembrane</keyword>
<name>A0A7R9KMC1_9ACAR</name>
<keyword evidence="7" id="KW-0325">Glycoprotein</keyword>
<keyword evidence="5 9" id="KW-1133">Transmembrane helix</keyword>
<evidence type="ECO:0000256" key="5">
    <source>
        <dbReference type="ARBA" id="ARBA00022989"/>
    </source>
</evidence>
<evidence type="ECO:0000256" key="4">
    <source>
        <dbReference type="ARBA" id="ARBA00022737"/>
    </source>
</evidence>
<keyword evidence="6 9" id="KW-0472">Membrane</keyword>
<accession>A0A7R9KMC1</accession>
<evidence type="ECO:0000256" key="6">
    <source>
        <dbReference type="ARBA" id="ARBA00023136"/>
    </source>
</evidence>
<dbReference type="PANTHER" id="PTHR11884">
    <property type="entry name" value="SELECTIN LIGAND RELATED"/>
    <property type="match status" value="1"/>
</dbReference>
<feature type="repeat" description="Cys-rich GLG1" evidence="8">
    <location>
        <begin position="265"/>
        <end position="325"/>
    </location>
</feature>
<sequence>MNGNVIIGCHIKPTMKTTFRSVLTIFVLIDAIFAAEDSLQGLRHLIEPKGDNHFNGRQSEPKDTMGAIDDKKSLPMSAAIGGQPKSSDPTGGQLLSAHPFCKADVEAICGRTGISLDNNLSVLTCVQNKEDDTHLSPDCHHLIWSYKRNLTNDNRFASVAKSVCNRLITENADCLDAEEERVLSPSANLMSCLIERLVPETDVECKNFLTKMELIIFSDYRLIHKFTDFCAKDIDDLKCGRIDTNSESTHTQGETIECLEKSADKLSPKCEHQILRIAELQSDDFHLDRGLYFACRDDREKFCHRIQSGDGRVYRCLMKHKLERDLSRGCREKLFQREMLAVRDYKVAHGLAKACKQDIRTYRCREDTSDHKEIRLAQILLCLENAVTKNLEVDPQCKTEMLSHRRSLLHNYNLTPDLKSRSRGAKKGQTSADCRRALEDLLKETNVAEDWRVDPVLQESCQSSVDKLCNEVVPGEGRVMSCLMDHMDSKDMEEDCRQNLHQIQYFMVRQFELDAPIYRSCHSDAVKYCHAKTDWVNKPGAIDPERGPSVLSCLYRYVYHPNPKIQLNRQCIFDIRRVMKQRAQSVDLMPNIEEPRGYEMDCLQQNYEMLEPECRTAIGNFTEDLSAYVELNYPLIKVCAHAIKDACSDLMDRDIEEEDVMECLIQNKNKMAVKRYPKCQVAINHFQVLQLKNYRFSHKFKESCRQDVLQHCTTVTTKADVIKCLSGIVFNDTVNNRARVRISPECQNQLRVELLERNENINLDPNLDKACKHDRETVCRDVKAGESHVINCLKTNMHRLTKACQHMLFERQRVEMTDNSVDYSLMTNCKTAIGKFCSADDYKDILFCLRDHRYTAGMDDRCRSIVLKRLAQQNSDYRLNPRLKTACVRDVPKFCAKVVDEHRNDPQLEGKVIACLKKQYVLNKLSQTCEIEVVNIIREVSLNVELDPILYKSCQHEIQSKCSDDPNEVTECLKTKFQNKEIGDESCKREIARLITQVKADITSDPLLYKVCVQDLKHYCADIPVGHGRQLSCLLAELDVNSKLSRECKTMLVKRVEMFEYAAQMAPAESVADVYKVVTSSPSRNYFLFVFFCCVSVIFGGGLFCGRITKPITTNDKIK</sequence>
<dbReference type="GO" id="GO:0000139">
    <property type="term" value="C:Golgi membrane"/>
    <property type="evidence" value="ECO:0007669"/>
    <property type="project" value="InterPro"/>
</dbReference>
<feature type="repeat" description="Cys-rich GLG1" evidence="8">
    <location>
        <begin position="741"/>
        <end position="801"/>
    </location>
</feature>
<keyword evidence="11" id="KW-1185">Reference proteome</keyword>
<dbReference type="InterPro" id="IPR039728">
    <property type="entry name" value="GLG1"/>
</dbReference>
<feature type="repeat" description="Cys-rich GLG1" evidence="8">
    <location>
        <begin position="924"/>
        <end position="981"/>
    </location>
</feature>